<dbReference type="InterPro" id="IPR036249">
    <property type="entry name" value="Thioredoxin-like_sf"/>
</dbReference>
<dbReference type="Gene3D" id="3.40.30.10">
    <property type="entry name" value="Glutaredoxin"/>
    <property type="match status" value="1"/>
</dbReference>
<dbReference type="InterPro" id="IPR011990">
    <property type="entry name" value="TPR-like_helical_dom_sf"/>
</dbReference>
<dbReference type="SUPFAM" id="SSF48452">
    <property type="entry name" value="TPR-like"/>
    <property type="match status" value="1"/>
</dbReference>
<evidence type="ECO:0000313" key="2">
    <source>
        <dbReference type="EMBL" id="AZR07601.1"/>
    </source>
</evidence>
<dbReference type="EMBL" id="CP033905">
    <property type="protein sequence ID" value="AZR07601.1"/>
    <property type="molecule type" value="Genomic_DNA"/>
</dbReference>
<evidence type="ECO:0000259" key="1">
    <source>
        <dbReference type="Pfam" id="PF00085"/>
    </source>
</evidence>
<dbReference type="GO" id="GO:0006950">
    <property type="term" value="P:response to stress"/>
    <property type="evidence" value="ECO:0007669"/>
    <property type="project" value="UniProtKB-ARBA"/>
</dbReference>
<dbReference type="Pfam" id="PF00085">
    <property type="entry name" value="Thioredoxin"/>
    <property type="match status" value="1"/>
</dbReference>
<dbReference type="Gene3D" id="1.25.40.10">
    <property type="entry name" value="Tetratricopeptide repeat domain"/>
    <property type="match status" value="1"/>
</dbReference>
<sequence length="303" mass="32327">MSMATRGVFDLSVFNKSEQRATQLPGASVPGPWIYDLTRDGLQGALTMSNKVPVIMAFHSPRSENSAKLVATFERLVGAQAGRVQLAEVNVDEQAEVAQVFGISAVPAAAALLQAQPIPLFQGMPQDEQLAETVTKLIAAAEQYGITGVLDNDTDAAAPTPEIPPLHREGREALDNGDLAGAHAAYVKALAENPGDAEAKTALHQVELLQRVAELKDAGQVESALMTAAQTPVTDVTAHLKAADIEFSFQRPDAAFARLIEVVRATNGTDRDAARERLLAFFDILGPSDLVTHTRKLLTNALF</sequence>
<proteinExistence type="predicted"/>
<dbReference type="Proteomes" id="UP000275951">
    <property type="component" value="Chromosome"/>
</dbReference>
<evidence type="ECO:0000313" key="3">
    <source>
        <dbReference type="Proteomes" id="UP000275951"/>
    </source>
</evidence>
<reference evidence="2 3" key="1">
    <citation type="submission" date="2018-11" db="EMBL/GenBank/DDBJ databases">
        <title>Multidrug-resistant genes are associated with an 42-kb island TGI1 carrying a complex class 1 integron in a Trueperella pyogenes.</title>
        <authorList>
            <person name="Dong W."/>
        </authorList>
    </citation>
    <scope>NUCLEOTIDE SEQUENCE [LARGE SCALE GENOMIC DNA]</scope>
    <source>
        <strain evidence="2 3">TP4</strain>
    </source>
</reference>
<organism evidence="2 3">
    <name type="scientific">Trueperella pyogenes</name>
    <dbReference type="NCBI Taxonomy" id="1661"/>
    <lineage>
        <taxon>Bacteria</taxon>
        <taxon>Bacillati</taxon>
        <taxon>Actinomycetota</taxon>
        <taxon>Actinomycetes</taxon>
        <taxon>Actinomycetales</taxon>
        <taxon>Actinomycetaceae</taxon>
        <taxon>Trueperella</taxon>
    </lineage>
</organism>
<feature type="domain" description="Thioredoxin" evidence="1">
    <location>
        <begin position="50"/>
        <end position="135"/>
    </location>
</feature>
<protein>
    <submittedName>
        <fullName evidence="2">Co-chaperone YbbN</fullName>
    </submittedName>
</protein>
<gene>
    <name evidence="2" type="ORF">EBQ10_10100</name>
</gene>
<dbReference type="AlphaFoldDB" id="A0A3S9QNS3"/>
<dbReference type="InterPro" id="IPR013766">
    <property type="entry name" value="Thioredoxin_domain"/>
</dbReference>
<name>A0A3S9QNS3_9ACTO</name>
<accession>A0A3S9QNS3</accession>
<dbReference type="SUPFAM" id="SSF52833">
    <property type="entry name" value="Thioredoxin-like"/>
    <property type="match status" value="1"/>
</dbReference>
<dbReference type="RefSeq" id="WP_108726059.1">
    <property type="nucleotide sequence ID" value="NZ_CP029001.1"/>
</dbReference>
<dbReference type="Pfam" id="PF14561">
    <property type="entry name" value="TPR_20"/>
    <property type="match status" value="1"/>
</dbReference>